<name>A0ABV0Z545_9TELE</name>
<dbReference type="Gene3D" id="1.20.1070.10">
    <property type="entry name" value="Rhodopsin 7-helix transmembrane proteins"/>
    <property type="match status" value="1"/>
</dbReference>
<keyword evidence="1" id="KW-0812">Transmembrane</keyword>
<sequence>MEILCFFRFIPYFSGVYTDNLPAVLVWSLLSFFIWYGQTAFHVLTCVERYLAVVHPITYVSLKSKMGITIRNISICCVWLLCFARIGLSAMREVYTILDFFLLIISILVTMFCSVSVLRVLVRTGPGEKAREWVDQSKQKAFYTLVIILSVLLLRFVSSMVWTALFLSIVNKECLILACLNWCNLPSSLALPLLFLHKGGRFNCLKKQIK</sequence>
<dbReference type="Proteomes" id="UP001469553">
    <property type="component" value="Unassembled WGS sequence"/>
</dbReference>
<feature type="transmembrane region" description="Helical" evidence="1">
    <location>
        <begin position="68"/>
        <end position="88"/>
    </location>
</feature>
<gene>
    <name evidence="2" type="ORF">AMECASPLE_029161</name>
</gene>
<evidence type="ECO:0000313" key="2">
    <source>
        <dbReference type="EMBL" id="MEQ2300755.1"/>
    </source>
</evidence>
<protein>
    <recommendedName>
        <fullName evidence="4">G-protein coupled receptors family 1 profile domain-containing protein</fullName>
    </recommendedName>
</protein>
<comment type="caution">
    <text evidence="2">The sequence shown here is derived from an EMBL/GenBank/DDBJ whole genome shotgun (WGS) entry which is preliminary data.</text>
</comment>
<feature type="transmembrane region" description="Helical" evidence="1">
    <location>
        <begin position="142"/>
        <end position="169"/>
    </location>
</feature>
<organism evidence="2 3">
    <name type="scientific">Ameca splendens</name>
    <dbReference type="NCBI Taxonomy" id="208324"/>
    <lineage>
        <taxon>Eukaryota</taxon>
        <taxon>Metazoa</taxon>
        <taxon>Chordata</taxon>
        <taxon>Craniata</taxon>
        <taxon>Vertebrata</taxon>
        <taxon>Euteleostomi</taxon>
        <taxon>Actinopterygii</taxon>
        <taxon>Neopterygii</taxon>
        <taxon>Teleostei</taxon>
        <taxon>Neoteleostei</taxon>
        <taxon>Acanthomorphata</taxon>
        <taxon>Ovalentaria</taxon>
        <taxon>Atherinomorphae</taxon>
        <taxon>Cyprinodontiformes</taxon>
        <taxon>Goodeidae</taxon>
        <taxon>Ameca</taxon>
    </lineage>
</organism>
<dbReference type="SUPFAM" id="SSF81321">
    <property type="entry name" value="Family A G protein-coupled receptor-like"/>
    <property type="match status" value="1"/>
</dbReference>
<feature type="transmembrane region" description="Helical" evidence="1">
    <location>
        <begin position="24"/>
        <end position="47"/>
    </location>
</feature>
<reference evidence="2 3" key="1">
    <citation type="submission" date="2021-06" db="EMBL/GenBank/DDBJ databases">
        <authorList>
            <person name="Palmer J.M."/>
        </authorList>
    </citation>
    <scope>NUCLEOTIDE SEQUENCE [LARGE SCALE GENOMIC DNA]</scope>
    <source>
        <strain evidence="2 3">AS_MEX2019</strain>
        <tissue evidence="2">Muscle</tissue>
    </source>
</reference>
<dbReference type="EMBL" id="JAHRIP010050326">
    <property type="protein sequence ID" value="MEQ2300755.1"/>
    <property type="molecule type" value="Genomic_DNA"/>
</dbReference>
<accession>A0ABV0Z545</accession>
<keyword evidence="1" id="KW-1133">Transmembrane helix</keyword>
<evidence type="ECO:0000256" key="1">
    <source>
        <dbReference type="SAM" id="Phobius"/>
    </source>
</evidence>
<evidence type="ECO:0000313" key="3">
    <source>
        <dbReference type="Proteomes" id="UP001469553"/>
    </source>
</evidence>
<keyword evidence="1" id="KW-0472">Membrane</keyword>
<feature type="transmembrane region" description="Helical" evidence="1">
    <location>
        <begin position="100"/>
        <end position="122"/>
    </location>
</feature>
<proteinExistence type="predicted"/>
<keyword evidence="3" id="KW-1185">Reference proteome</keyword>
<evidence type="ECO:0008006" key="4">
    <source>
        <dbReference type="Google" id="ProtNLM"/>
    </source>
</evidence>
<feature type="transmembrane region" description="Helical" evidence="1">
    <location>
        <begin position="175"/>
        <end position="196"/>
    </location>
</feature>